<evidence type="ECO:0000256" key="6">
    <source>
        <dbReference type="ARBA" id="ARBA00023316"/>
    </source>
</evidence>
<dbReference type="PANTHER" id="PTHR31884:SF1">
    <property type="entry name" value="POLYGALACTURONASE"/>
    <property type="match status" value="1"/>
</dbReference>
<protein>
    <submittedName>
        <fullName evidence="8">Glycosyl hydrolase family 28 protein</fullName>
    </submittedName>
</protein>
<evidence type="ECO:0000256" key="2">
    <source>
        <dbReference type="ARBA" id="ARBA00022729"/>
    </source>
</evidence>
<keyword evidence="9" id="KW-1185">Reference proteome</keyword>
<evidence type="ECO:0000256" key="3">
    <source>
        <dbReference type="ARBA" id="ARBA00022737"/>
    </source>
</evidence>
<organism evidence="8 9">
    <name type="scientific">Nocardioides cremeus</name>
    <dbReference type="NCBI Taxonomy" id="3058044"/>
    <lineage>
        <taxon>Bacteria</taxon>
        <taxon>Bacillati</taxon>
        <taxon>Actinomycetota</taxon>
        <taxon>Actinomycetes</taxon>
        <taxon>Propionibacteriales</taxon>
        <taxon>Nocardioidaceae</taxon>
        <taxon>Nocardioides</taxon>
    </lineage>
</organism>
<dbReference type="Gene3D" id="2.160.20.10">
    <property type="entry name" value="Single-stranded right-handed beta-helix, Pectin lyase-like"/>
    <property type="match status" value="1"/>
</dbReference>
<dbReference type="InterPro" id="IPR012334">
    <property type="entry name" value="Pectin_lyas_fold"/>
</dbReference>
<reference evidence="8" key="1">
    <citation type="submission" date="2023-06" db="EMBL/GenBank/DDBJ databases">
        <title>Genome sequence of Nocardioides sp. SOB44.</title>
        <authorList>
            <person name="Zhang G."/>
        </authorList>
    </citation>
    <scope>NUCLEOTIDE SEQUENCE</scope>
    <source>
        <strain evidence="8">SOB44</strain>
    </source>
</reference>
<keyword evidence="5 7" id="KW-0326">Glycosidase</keyword>
<evidence type="ECO:0000256" key="7">
    <source>
        <dbReference type="RuleBase" id="RU361169"/>
    </source>
</evidence>
<sequence length="110" mass="11633">MSASPLEPVEASCTVTKYADVAAAVQSCSALILKDLTVPAKTTLALNLKSGATLTFQGTLKWEYAEWDGPLIEIKGSKVTVVGTGATLDGQGAKWWDGQGDKGKKKPKFF</sequence>
<gene>
    <name evidence="8" type="ORF">QWJ41_20785</name>
</gene>
<keyword evidence="6" id="KW-0961">Cell wall biogenesis/degradation</keyword>
<keyword evidence="2" id="KW-0732">Signal</keyword>
<comment type="similarity">
    <text evidence="1 7">Belongs to the glycosyl hydrolase 28 family.</text>
</comment>
<comment type="caution">
    <text evidence="8">The sequence shown here is derived from an EMBL/GenBank/DDBJ whole genome shotgun (WGS) entry which is preliminary data.</text>
</comment>
<evidence type="ECO:0000256" key="4">
    <source>
        <dbReference type="ARBA" id="ARBA00022801"/>
    </source>
</evidence>
<dbReference type="InterPro" id="IPR050434">
    <property type="entry name" value="Glycosyl_hydrlase_28"/>
</dbReference>
<keyword evidence="4 7" id="KW-0378">Hydrolase</keyword>
<evidence type="ECO:0000256" key="1">
    <source>
        <dbReference type="ARBA" id="ARBA00008834"/>
    </source>
</evidence>
<evidence type="ECO:0000313" key="8">
    <source>
        <dbReference type="EMBL" id="MDO3398161.1"/>
    </source>
</evidence>
<dbReference type="PANTHER" id="PTHR31884">
    <property type="entry name" value="POLYGALACTURONASE"/>
    <property type="match status" value="1"/>
</dbReference>
<accession>A0ABT8U040</accession>
<feature type="non-terminal residue" evidence="8">
    <location>
        <position position="110"/>
    </location>
</feature>
<name>A0ABT8U040_9ACTN</name>
<keyword evidence="3" id="KW-0677">Repeat</keyword>
<dbReference type="InterPro" id="IPR011050">
    <property type="entry name" value="Pectin_lyase_fold/virulence"/>
</dbReference>
<dbReference type="InterPro" id="IPR000743">
    <property type="entry name" value="Glyco_hydro_28"/>
</dbReference>
<dbReference type="EMBL" id="JAULSC010000076">
    <property type="protein sequence ID" value="MDO3398161.1"/>
    <property type="molecule type" value="Genomic_DNA"/>
</dbReference>
<proteinExistence type="inferred from homology"/>
<dbReference type="RefSeq" id="WP_302710377.1">
    <property type="nucleotide sequence ID" value="NZ_JAULSC010000076.1"/>
</dbReference>
<dbReference type="Proteomes" id="UP001168363">
    <property type="component" value="Unassembled WGS sequence"/>
</dbReference>
<evidence type="ECO:0000313" key="9">
    <source>
        <dbReference type="Proteomes" id="UP001168363"/>
    </source>
</evidence>
<dbReference type="GO" id="GO:0016787">
    <property type="term" value="F:hydrolase activity"/>
    <property type="evidence" value="ECO:0007669"/>
    <property type="project" value="UniProtKB-KW"/>
</dbReference>
<evidence type="ECO:0000256" key="5">
    <source>
        <dbReference type="ARBA" id="ARBA00023295"/>
    </source>
</evidence>
<dbReference type="Pfam" id="PF00295">
    <property type="entry name" value="Glyco_hydro_28"/>
    <property type="match status" value="1"/>
</dbReference>
<dbReference type="SUPFAM" id="SSF51126">
    <property type="entry name" value="Pectin lyase-like"/>
    <property type="match status" value="1"/>
</dbReference>